<dbReference type="InterPro" id="IPR009057">
    <property type="entry name" value="Homeodomain-like_sf"/>
</dbReference>
<reference evidence="6" key="1">
    <citation type="journal article" date="2019" name="Int. J. Syst. Evol. Microbiol.">
        <title>The Global Catalogue of Microorganisms (GCM) 10K type strain sequencing project: providing services to taxonomists for standard genome sequencing and annotation.</title>
        <authorList>
            <consortium name="The Broad Institute Genomics Platform"/>
            <consortium name="The Broad Institute Genome Sequencing Center for Infectious Disease"/>
            <person name="Wu L."/>
            <person name="Ma J."/>
        </authorList>
    </citation>
    <scope>NUCLEOTIDE SEQUENCE [LARGE SCALE GENOMIC DNA]</scope>
    <source>
        <strain evidence="6">KCTC 52490</strain>
    </source>
</reference>
<protein>
    <submittedName>
        <fullName evidence="5">Helix-turn-helix domain-containing protein</fullName>
    </submittedName>
</protein>
<dbReference type="PANTHER" id="PTHR46796:SF13">
    <property type="entry name" value="HTH-TYPE TRANSCRIPTIONAL ACTIVATOR RHAS"/>
    <property type="match status" value="1"/>
</dbReference>
<proteinExistence type="predicted"/>
<dbReference type="RefSeq" id="WP_381498029.1">
    <property type="nucleotide sequence ID" value="NZ_JBHUOM010000002.1"/>
</dbReference>
<evidence type="ECO:0000256" key="2">
    <source>
        <dbReference type="ARBA" id="ARBA00023125"/>
    </source>
</evidence>
<accession>A0ABW6AIG2</accession>
<evidence type="ECO:0000313" key="5">
    <source>
        <dbReference type="EMBL" id="MFD2933565.1"/>
    </source>
</evidence>
<sequence length="260" mass="29102">MKFQPYLPCDRLKPYIKQFVISESNDERTYKVLPDISLVMGFQYRGKLAYVDKTAEVPLATSGITGIQDGFRLFKNSSTIGSVLVVFTETGAASFLSEPINELFGESLPLDTFVDSTTLNSIEDQLASVSDDWDRIRIVEQFLLSRFQETKADLLVALALQHIYQSKGTIRIAALAKNLCISQSPLEKRFRNVVGTSPKKFSSIVRMKQAITLFPTAGRLTEIGLESGYFDQAHFINEFKIFTGVTPSEFMQASLNPNQT</sequence>
<dbReference type="Pfam" id="PF20240">
    <property type="entry name" value="DUF6597"/>
    <property type="match status" value="1"/>
</dbReference>
<dbReference type="Gene3D" id="1.10.10.60">
    <property type="entry name" value="Homeodomain-like"/>
    <property type="match status" value="1"/>
</dbReference>
<evidence type="ECO:0000259" key="4">
    <source>
        <dbReference type="PROSITE" id="PS01124"/>
    </source>
</evidence>
<dbReference type="SUPFAM" id="SSF46689">
    <property type="entry name" value="Homeodomain-like"/>
    <property type="match status" value="1"/>
</dbReference>
<gene>
    <name evidence="5" type="ORF">ACFS25_07205</name>
</gene>
<dbReference type="SMART" id="SM00342">
    <property type="entry name" value="HTH_ARAC"/>
    <property type="match status" value="1"/>
</dbReference>
<feature type="domain" description="HTH araC/xylS-type" evidence="4">
    <location>
        <begin position="153"/>
        <end position="253"/>
    </location>
</feature>
<organism evidence="5 6">
    <name type="scientific">Spirosoma flavum</name>
    <dbReference type="NCBI Taxonomy" id="2048557"/>
    <lineage>
        <taxon>Bacteria</taxon>
        <taxon>Pseudomonadati</taxon>
        <taxon>Bacteroidota</taxon>
        <taxon>Cytophagia</taxon>
        <taxon>Cytophagales</taxon>
        <taxon>Cytophagaceae</taxon>
        <taxon>Spirosoma</taxon>
    </lineage>
</organism>
<keyword evidence="2" id="KW-0238">DNA-binding</keyword>
<dbReference type="EMBL" id="JBHUOM010000002">
    <property type="protein sequence ID" value="MFD2933565.1"/>
    <property type="molecule type" value="Genomic_DNA"/>
</dbReference>
<dbReference type="InterPro" id="IPR050204">
    <property type="entry name" value="AraC_XylS_family_regulators"/>
</dbReference>
<dbReference type="InterPro" id="IPR046532">
    <property type="entry name" value="DUF6597"/>
</dbReference>
<keyword evidence="6" id="KW-1185">Reference proteome</keyword>
<name>A0ABW6AIG2_9BACT</name>
<keyword evidence="1" id="KW-0805">Transcription regulation</keyword>
<dbReference type="Proteomes" id="UP001597512">
    <property type="component" value="Unassembled WGS sequence"/>
</dbReference>
<keyword evidence="3" id="KW-0804">Transcription</keyword>
<dbReference type="Pfam" id="PF12833">
    <property type="entry name" value="HTH_18"/>
    <property type="match status" value="1"/>
</dbReference>
<dbReference type="PANTHER" id="PTHR46796">
    <property type="entry name" value="HTH-TYPE TRANSCRIPTIONAL ACTIVATOR RHAS-RELATED"/>
    <property type="match status" value="1"/>
</dbReference>
<dbReference type="InterPro" id="IPR018060">
    <property type="entry name" value="HTH_AraC"/>
</dbReference>
<evidence type="ECO:0000313" key="6">
    <source>
        <dbReference type="Proteomes" id="UP001597512"/>
    </source>
</evidence>
<dbReference type="PROSITE" id="PS01124">
    <property type="entry name" value="HTH_ARAC_FAMILY_2"/>
    <property type="match status" value="1"/>
</dbReference>
<comment type="caution">
    <text evidence="5">The sequence shown here is derived from an EMBL/GenBank/DDBJ whole genome shotgun (WGS) entry which is preliminary data.</text>
</comment>
<evidence type="ECO:0000256" key="1">
    <source>
        <dbReference type="ARBA" id="ARBA00023015"/>
    </source>
</evidence>
<evidence type="ECO:0000256" key="3">
    <source>
        <dbReference type="ARBA" id="ARBA00023163"/>
    </source>
</evidence>